<keyword evidence="2" id="KW-1185">Reference proteome</keyword>
<gene>
    <name evidence="1" type="ORF">FCI23_09195</name>
</gene>
<sequence>MAAEQGLCTRLRPGQARSDPRLLLSERDVARLAPAVGEWLRPGVGPERIVEAVCADLPGPILRRPAAAAPADDDQRLLREDGPARLPEREVLMGLYSRLVVPRPLPCPRCGSQTDLVIQFHFGSKRMQNFSTGSAIDWSGRTEGSPRSGRFGVVGYPEPCPSCGRDDDTLCVVEFDGDEIVGYRAATEEGMREFEW</sequence>
<evidence type="ECO:0000313" key="2">
    <source>
        <dbReference type="Proteomes" id="UP000305778"/>
    </source>
</evidence>
<protein>
    <submittedName>
        <fullName evidence="1">Uncharacterized protein</fullName>
    </submittedName>
</protein>
<comment type="caution">
    <text evidence="1">The sequence shown here is derived from an EMBL/GenBank/DDBJ whole genome shotgun (WGS) entry which is preliminary data.</text>
</comment>
<name>A0A4U0SPJ2_9ACTN</name>
<dbReference type="AlphaFoldDB" id="A0A4U0SPJ2"/>
<reference evidence="1 2" key="1">
    <citation type="submission" date="2019-04" db="EMBL/GenBank/DDBJ databases">
        <title>Streptomyces oryziradicis sp. nov., a novel actinomycete isolated from rhizosphere soil of rice (Oryza sativa L.).</title>
        <authorList>
            <person name="Li C."/>
        </authorList>
    </citation>
    <scope>NUCLEOTIDE SEQUENCE [LARGE SCALE GENOMIC DNA]</scope>
    <source>
        <strain evidence="1 2">NEAU-C40</strain>
    </source>
</reference>
<dbReference type="OrthoDB" id="674225at2"/>
<evidence type="ECO:0000313" key="1">
    <source>
        <dbReference type="EMBL" id="TKA11974.1"/>
    </source>
</evidence>
<dbReference type="Proteomes" id="UP000305778">
    <property type="component" value="Unassembled WGS sequence"/>
</dbReference>
<proteinExistence type="predicted"/>
<dbReference type="EMBL" id="SUMC01000006">
    <property type="protein sequence ID" value="TKA11974.1"/>
    <property type="molecule type" value="Genomic_DNA"/>
</dbReference>
<organism evidence="1 2">
    <name type="scientific">Actinacidiphila oryziradicis</name>
    <dbReference type="NCBI Taxonomy" id="2571141"/>
    <lineage>
        <taxon>Bacteria</taxon>
        <taxon>Bacillati</taxon>
        <taxon>Actinomycetota</taxon>
        <taxon>Actinomycetes</taxon>
        <taxon>Kitasatosporales</taxon>
        <taxon>Streptomycetaceae</taxon>
        <taxon>Actinacidiphila</taxon>
    </lineage>
</organism>
<accession>A0A4U0SPJ2</accession>